<protein>
    <recommendedName>
        <fullName evidence="3">Stage III sporulation protein SpoAB</fullName>
    </recommendedName>
</protein>
<proteinExistence type="predicted"/>
<dbReference type="InterPro" id="IPR014198">
    <property type="entry name" value="Spore_III_AB"/>
</dbReference>
<accession>A0A2S5GEG6</accession>
<dbReference type="OrthoDB" id="2452365at2"/>
<dbReference type="RefSeq" id="WP_104056870.1">
    <property type="nucleotide sequence ID" value="NZ_PREZ01000002.1"/>
</dbReference>
<evidence type="ECO:0008006" key="3">
    <source>
        <dbReference type="Google" id="ProtNLM"/>
    </source>
</evidence>
<evidence type="ECO:0000313" key="2">
    <source>
        <dbReference type="Proteomes" id="UP000239047"/>
    </source>
</evidence>
<organism evidence="1 2">
    <name type="scientific">Jeotgalibacillus proteolyticus</name>
    <dbReference type="NCBI Taxonomy" id="2082395"/>
    <lineage>
        <taxon>Bacteria</taxon>
        <taxon>Bacillati</taxon>
        <taxon>Bacillota</taxon>
        <taxon>Bacilli</taxon>
        <taxon>Bacillales</taxon>
        <taxon>Caryophanaceae</taxon>
        <taxon>Jeotgalibacillus</taxon>
    </lineage>
</organism>
<reference evidence="1 2" key="1">
    <citation type="submission" date="2018-02" db="EMBL/GenBank/DDBJ databases">
        <title>Jeotgalibacillus proteolyticum sp. nov. a protease producing bacterium isolated from ocean sediments of Laizhou Bay.</title>
        <authorList>
            <person name="Li Y."/>
        </authorList>
    </citation>
    <scope>NUCLEOTIDE SEQUENCE [LARGE SCALE GENOMIC DNA]</scope>
    <source>
        <strain evidence="1 2">22-7</strain>
    </source>
</reference>
<keyword evidence="2" id="KW-1185">Reference proteome</keyword>
<name>A0A2S5GEG6_9BACL</name>
<dbReference type="AlphaFoldDB" id="A0A2S5GEG6"/>
<evidence type="ECO:0000313" key="1">
    <source>
        <dbReference type="EMBL" id="PPA71379.1"/>
    </source>
</evidence>
<comment type="caution">
    <text evidence="1">The sequence shown here is derived from an EMBL/GenBank/DDBJ whole genome shotgun (WGS) entry which is preliminary data.</text>
</comment>
<dbReference type="EMBL" id="PREZ01000002">
    <property type="protein sequence ID" value="PPA71379.1"/>
    <property type="molecule type" value="Genomic_DNA"/>
</dbReference>
<dbReference type="Pfam" id="PF09548">
    <property type="entry name" value="Spore_III_AB"/>
    <property type="match status" value="1"/>
</dbReference>
<dbReference type="Proteomes" id="UP000239047">
    <property type="component" value="Unassembled WGS sequence"/>
</dbReference>
<sequence length="172" mass="19810">MSFHWIGALLIVLGSGMEGFRRAYLLQKRQLLLIEFAQSFTWMQNEIVKRQTPIIDIIHAQIKRKGDTGHLYSLFLENLTVNQALLGEAWKQSTEQYGKKTSVLFKEDLEWISRAGEAIQAYDRQSIDRELSFIIEILRSRHQEARNRAVQFGKVYKTLGVMGGVLVVLLLS</sequence>
<gene>
    <name evidence="1" type="ORF">C4B60_04765</name>
</gene>